<keyword evidence="3" id="KW-1185">Reference proteome</keyword>
<protein>
    <recommendedName>
        <fullName evidence="1">HTH luxR-type domain-containing protein</fullName>
    </recommendedName>
</protein>
<evidence type="ECO:0000259" key="1">
    <source>
        <dbReference type="SMART" id="SM00421"/>
    </source>
</evidence>
<proteinExistence type="predicted"/>
<reference evidence="3" key="1">
    <citation type="journal article" date="2019" name="Int. J. Syst. Evol. Microbiol.">
        <title>The Global Catalogue of Microorganisms (GCM) 10K type strain sequencing project: providing services to taxonomists for standard genome sequencing and annotation.</title>
        <authorList>
            <consortium name="The Broad Institute Genomics Platform"/>
            <consortium name="The Broad Institute Genome Sequencing Center for Infectious Disease"/>
            <person name="Wu L."/>
            <person name="Ma J."/>
        </authorList>
    </citation>
    <scope>NUCLEOTIDE SEQUENCE [LARGE SCALE GENOMIC DNA]</scope>
    <source>
        <strain evidence="3">JCM 32226</strain>
    </source>
</reference>
<dbReference type="PRINTS" id="PR00038">
    <property type="entry name" value="HTHLUXR"/>
</dbReference>
<evidence type="ECO:0000313" key="3">
    <source>
        <dbReference type="Proteomes" id="UP001501321"/>
    </source>
</evidence>
<gene>
    <name evidence="2" type="ORF">GCM10023095_15260</name>
</gene>
<accession>A0ABP8Q4Y2</accession>
<sequence length="347" mass="39528">MDRWLQEHYQLGSQTRALEHSFDKLRQLFNADLSTVVLTQRASPAQSQIWTRSYSQGDLDFYFQHMQDDVLLNTYLARDLVGEAVIADRLLPFERIDNPVFRDCLVPYFKTRYALCVLAPVSQGQDLVITLHRHYGHAPFSEHERLLLQRVTDRLQGWVLFYQQLARQAQQQAQLTALLDHEIGPRGLVDGGGRLLFANAALRQRLPLAEVGLYGERLILPGALHGQWLTCLARGEGGELVLRRGQQEPCLFVWQPLSGPPGGFVVRLLEPHWEQTRQTDHVALLYGLSPMEQEVLMLLSRGLTGPEVARLRGVSKETLRSQLKSLLHKTRCGNQNELLNLLFNLSV</sequence>
<dbReference type="Proteomes" id="UP001501321">
    <property type="component" value="Unassembled WGS sequence"/>
</dbReference>
<feature type="domain" description="HTH luxR-type" evidence="1">
    <location>
        <begin position="285"/>
        <end position="342"/>
    </location>
</feature>
<name>A0ABP8Q4Y2_9GAMM</name>
<dbReference type="EMBL" id="BAABFC010000010">
    <property type="protein sequence ID" value="GAA4497907.1"/>
    <property type="molecule type" value="Genomic_DNA"/>
</dbReference>
<organism evidence="2 3">
    <name type="scientific">Pseudaeromonas paramecii</name>
    <dbReference type="NCBI Taxonomy" id="2138166"/>
    <lineage>
        <taxon>Bacteria</taxon>
        <taxon>Pseudomonadati</taxon>
        <taxon>Pseudomonadota</taxon>
        <taxon>Gammaproteobacteria</taxon>
        <taxon>Aeromonadales</taxon>
        <taxon>Aeromonadaceae</taxon>
        <taxon>Pseudaeromonas</taxon>
    </lineage>
</organism>
<evidence type="ECO:0000313" key="2">
    <source>
        <dbReference type="EMBL" id="GAA4497907.1"/>
    </source>
</evidence>
<dbReference type="InterPro" id="IPR016032">
    <property type="entry name" value="Sig_transdc_resp-reg_C-effctor"/>
</dbReference>
<dbReference type="SUPFAM" id="SSF46894">
    <property type="entry name" value="C-terminal effector domain of the bipartite response regulators"/>
    <property type="match status" value="1"/>
</dbReference>
<dbReference type="InterPro" id="IPR036388">
    <property type="entry name" value="WH-like_DNA-bd_sf"/>
</dbReference>
<dbReference type="Gene3D" id="1.10.10.10">
    <property type="entry name" value="Winged helix-like DNA-binding domain superfamily/Winged helix DNA-binding domain"/>
    <property type="match status" value="1"/>
</dbReference>
<dbReference type="InterPro" id="IPR000792">
    <property type="entry name" value="Tscrpt_reg_LuxR_C"/>
</dbReference>
<dbReference type="SMART" id="SM00421">
    <property type="entry name" value="HTH_LUXR"/>
    <property type="match status" value="1"/>
</dbReference>
<comment type="caution">
    <text evidence="2">The sequence shown here is derived from an EMBL/GenBank/DDBJ whole genome shotgun (WGS) entry which is preliminary data.</text>
</comment>
<dbReference type="RefSeq" id="WP_345011674.1">
    <property type="nucleotide sequence ID" value="NZ_BAABFC010000010.1"/>
</dbReference>